<evidence type="ECO:0000256" key="7">
    <source>
        <dbReference type="ARBA" id="ARBA00046577"/>
    </source>
</evidence>
<evidence type="ECO:0000256" key="3">
    <source>
        <dbReference type="ARBA" id="ARBA00012095"/>
    </source>
</evidence>
<dbReference type="InterPro" id="IPR036117">
    <property type="entry name" value="DhaL_dom_sf"/>
</dbReference>
<dbReference type="FunFam" id="1.25.40.340:FF:000002">
    <property type="entry name" value="Dihydroxyacetone kinase, L subunit"/>
    <property type="match status" value="1"/>
</dbReference>
<dbReference type="AlphaFoldDB" id="A0A0R2FG66"/>
<evidence type="ECO:0000313" key="11">
    <source>
        <dbReference type="Proteomes" id="UP000051727"/>
    </source>
</evidence>
<dbReference type="EMBL" id="JQAR01000019">
    <property type="protein sequence ID" value="KRN27625.1"/>
    <property type="molecule type" value="Genomic_DNA"/>
</dbReference>
<dbReference type="InterPro" id="IPR050861">
    <property type="entry name" value="Dihydroxyacetone_Kinase"/>
</dbReference>
<comment type="caution">
    <text evidence="10">The sequence shown here is derived from an EMBL/GenBank/DDBJ whole genome shotgun (WGS) entry which is preliminary data.</text>
</comment>
<dbReference type="InterPro" id="IPR004007">
    <property type="entry name" value="DhaL_dom"/>
</dbReference>
<protein>
    <recommendedName>
        <fullName evidence="3">phosphoenolpyruvate--glycerone phosphotransferase</fullName>
        <ecNumber evidence="3">2.7.1.121</ecNumber>
    </recommendedName>
</protein>
<evidence type="ECO:0000259" key="9">
    <source>
        <dbReference type="PROSITE" id="PS51480"/>
    </source>
</evidence>
<evidence type="ECO:0000256" key="4">
    <source>
        <dbReference type="ARBA" id="ARBA00022679"/>
    </source>
</evidence>
<evidence type="ECO:0000256" key="1">
    <source>
        <dbReference type="ARBA" id="ARBA00001113"/>
    </source>
</evidence>
<organism evidence="10 11">
    <name type="scientific">Liquorilactobacillus mali</name>
    <dbReference type="NCBI Taxonomy" id="1618"/>
    <lineage>
        <taxon>Bacteria</taxon>
        <taxon>Bacillati</taxon>
        <taxon>Bacillota</taxon>
        <taxon>Bacilli</taxon>
        <taxon>Lactobacillales</taxon>
        <taxon>Lactobacillaceae</taxon>
        <taxon>Liquorilactobacillus</taxon>
    </lineage>
</organism>
<accession>A0A0R2FG66</accession>
<comment type="catalytic activity">
    <reaction evidence="1">
        <text>dihydroxyacetone + phosphoenolpyruvate = dihydroxyacetone phosphate + pyruvate</text>
        <dbReference type="Rhea" id="RHEA:18381"/>
        <dbReference type="ChEBI" id="CHEBI:15361"/>
        <dbReference type="ChEBI" id="CHEBI:16016"/>
        <dbReference type="ChEBI" id="CHEBI:57642"/>
        <dbReference type="ChEBI" id="CHEBI:58702"/>
        <dbReference type="EC" id="2.7.1.121"/>
    </reaction>
</comment>
<gene>
    <name evidence="10" type="ORF">IV36_GL000725</name>
</gene>
<dbReference type="PANTHER" id="PTHR28629:SF4">
    <property type="entry name" value="TRIOKINASE_FMN CYCLASE"/>
    <property type="match status" value="1"/>
</dbReference>
<dbReference type="SMART" id="SM01120">
    <property type="entry name" value="Dak2"/>
    <property type="match status" value="1"/>
</dbReference>
<sequence>MRQPTLLVGGIPMLNADTLTKWMTNFETRITKEKDHLTELDRVIGDSDHGNNMERGVEAIKAAFEKTPPTTNLAQDFKTIAMAMLSKVGGASGPLYGTAFLEMAKLAKTDTDFGDLVDAAAKGIAKRGQAKTGDKTMLDVWTPAADLIKQGKLDDAAIDKLVASTEPMIAKRGRASYLGEKSVGHIDPGAASTGELLKAYLDATA</sequence>
<keyword evidence="5 10" id="KW-0418">Kinase</keyword>
<dbReference type="GO" id="GO:0004371">
    <property type="term" value="F:glycerone kinase activity"/>
    <property type="evidence" value="ECO:0007669"/>
    <property type="project" value="InterPro"/>
</dbReference>
<evidence type="ECO:0000256" key="5">
    <source>
        <dbReference type="ARBA" id="ARBA00022777"/>
    </source>
</evidence>
<dbReference type="GO" id="GO:0047324">
    <property type="term" value="F:phosphoenolpyruvate-glycerone phosphotransferase activity"/>
    <property type="evidence" value="ECO:0007669"/>
    <property type="project" value="UniProtKB-EC"/>
</dbReference>
<evidence type="ECO:0000256" key="8">
    <source>
        <dbReference type="ARBA" id="ARBA00055771"/>
    </source>
</evidence>
<dbReference type="Gene3D" id="1.25.40.340">
    <property type="match status" value="1"/>
</dbReference>
<evidence type="ECO:0000313" key="10">
    <source>
        <dbReference type="EMBL" id="KRN27625.1"/>
    </source>
</evidence>
<evidence type="ECO:0000256" key="2">
    <source>
        <dbReference type="ARBA" id="ARBA00004745"/>
    </source>
</evidence>
<comment type="subunit">
    <text evidence="7">Homodimer. The dihydroxyacetone kinase complex is composed of a homodimer of DhaM, a homodimer of DhaK and the subunit DhaL.</text>
</comment>
<comment type="pathway">
    <text evidence="2">Polyol metabolism; glycerol degradation.</text>
</comment>
<dbReference type="GO" id="GO:0019563">
    <property type="term" value="P:glycerol catabolic process"/>
    <property type="evidence" value="ECO:0007669"/>
    <property type="project" value="TreeGrafter"/>
</dbReference>
<keyword evidence="6" id="KW-0319">Glycerol metabolism</keyword>
<proteinExistence type="predicted"/>
<dbReference type="Pfam" id="PF02734">
    <property type="entry name" value="Dak2"/>
    <property type="match status" value="1"/>
</dbReference>
<dbReference type="PROSITE" id="PS51480">
    <property type="entry name" value="DHAL"/>
    <property type="match status" value="1"/>
</dbReference>
<dbReference type="STRING" id="1618.IV36_GL000725"/>
<dbReference type="PANTHER" id="PTHR28629">
    <property type="entry name" value="TRIOKINASE/FMN CYCLASE"/>
    <property type="match status" value="1"/>
</dbReference>
<dbReference type="Proteomes" id="UP000051727">
    <property type="component" value="Unassembled WGS sequence"/>
</dbReference>
<evidence type="ECO:0000256" key="6">
    <source>
        <dbReference type="ARBA" id="ARBA00022798"/>
    </source>
</evidence>
<dbReference type="SUPFAM" id="SSF101473">
    <property type="entry name" value="DhaL-like"/>
    <property type="match status" value="1"/>
</dbReference>
<dbReference type="NCBIfam" id="TIGR02365">
    <property type="entry name" value="dha_L_ycgS"/>
    <property type="match status" value="1"/>
</dbReference>
<dbReference type="EC" id="2.7.1.121" evidence="3"/>
<keyword evidence="4" id="KW-0808">Transferase</keyword>
<name>A0A0R2FG66_9LACO</name>
<dbReference type="GO" id="GO:0005829">
    <property type="term" value="C:cytosol"/>
    <property type="evidence" value="ECO:0007669"/>
    <property type="project" value="TreeGrafter"/>
</dbReference>
<reference evidence="10 11" key="1">
    <citation type="journal article" date="2015" name="Genome Announc.">
        <title>Expanding the biotechnology potential of lactobacilli through comparative genomics of 213 strains and associated genera.</title>
        <authorList>
            <person name="Sun Z."/>
            <person name="Harris H.M."/>
            <person name="McCann A."/>
            <person name="Guo C."/>
            <person name="Argimon S."/>
            <person name="Zhang W."/>
            <person name="Yang X."/>
            <person name="Jeffery I.B."/>
            <person name="Cooney J.C."/>
            <person name="Kagawa T.F."/>
            <person name="Liu W."/>
            <person name="Song Y."/>
            <person name="Salvetti E."/>
            <person name="Wrobel A."/>
            <person name="Rasinkangas P."/>
            <person name="Parkhill J."/>
            <person name="Rea M.C."/>
            <person name="O'Sullivan O."/>
            <person name="Ritari J."/>
            <person name="Douillard F.P."/>
            <person name="Paul Ross R."/>
            <person name="Yang R."/>
            <person name="Briner A.E."/>
            <person name="Felis G.E."/>
            <person name="de Vos W.M."/>
            <person name="Barrangou R."/>
            <person name="Klaenhammer T.R."/>
            <person name="Caufield P.W."/>
            <person name="Cui Y."/>
            <person name="Zhang H."/>
            <person name="O'Toole P.W."/>
        </authorList>
    </citation>
    <scope>NUCLEOTIDE SEQUENCE [LARGE SCALE GENOMIC DNA]</scope>
    <source>
        <strain evidence="10 11">ATCC 27304</strain>
    </source>
</reference>
<comment type="function">
    <text evidence="8">ADP-binding subunit of the dihydroxyacetone kinase, which is responsible for the phosphoenolpyruvate (PEP)-dependent phosphorylation of dihydroxyacetone. DhaL-ADP is converted to DhaL-ATP via a phosphoryl group transfer from DhaM and transmits it to dihydroxyacetone binds to DhaK.</text>
</comment>
<feature type="domain" description="DhaL" evidence="9">
    <location>
        <begin position="17"/>
        <end position="202"/>
    </location>
</feature>
<dbReference type="PATRIC" id="fig|1618.3.peg.732"/>
<dbReference type="InterPro" id="IPR012737">
    <property type="entry name" value="DhaK_L_YcgS"/>
</dbReference>